<accession>A0A518DZQ8</accession>
<reference evidence="1 2" key="1">
    <citation type="submission" date="2019-02" db="EMBL/GenBank/DDBJ databases">
        <title>Deep-cultivation of Planctomycetes and their phenomic and genomic characterization uncovers novel biology.</title>
        <authorList>
            <person name="Wiegand S."/>
            <person name="Jogler M."/>
            <person name="Boedeker C."/>
            <person name="Pinto D."/>
            <person name="Vollmers J."/>
            <person name="Rivas-Marin E."/>
            <person name="Kohn T."/>
            <person name="Peeters S.H."/>
            <person name="Heuer A."/>
            <person name="Rast P."/>
            <person name="Oberbeckmann S."/>
            <person name="Bunk B."/>
            <person name="Jeske O."/>
            <person name="Meyerdierks A."/>
            <person name="Storesund J.E."/>
            <person name="Kallscheuer N."/>
            <person name="Luecker S."/>
            <person name="Lage O.M."/>
            <person name="Pohl T."/>
            <person name="Merkel B.J."/>
            <person name="Hornburger P."/>
            <person name="Mueller R.-W."/>
            <person name="Bruemmer F."/>
            <person name="Labrenz M."/>
            <person name="Spormann A.M."/>
            <person name="Op den Camp H."/>
            <person name="Overmann J."/>
            <person name="Amann R."/>
            <person name="Jetten M.S.M."/>
            <person name="Mascher T."/>
            <person name="Medema M.H."/>
            <person name="Devos D.P."/>
            <person name="Kaster A.-K."/>
            <person name="Ovreas L."/>
            <person name="Rohde M."/>
            <person name="Galperin M.Y."/>
            <person name="Jogler C."/>
        </authorList>
    </citation>
    <scope>NUCLEOTIDE SEQUENCE [LARGE SCALE GENOMIC DNA]</scope>
    <source>
        <strain evidence="1 2">Pla85_3_4</strain>
    </source>
</reference>
<protein>
    <submittedName>
        <fullName evidence="1">Uncharacterized protein</fullName>
    </submittedName>
</protein>
<evidence type="ECO:0000313" key="1">
    <source>
        <dbReference type="EMBL" id="QDU97330.1"/>
    </source>
</evidence>
<dbReference type="EMBL" id="CP036433">
    <property type="protein sequence ID" value="QDU97330.1"/>
    <property type="molecule type" value="Genomic_DNA"/>
</dbReference>
<name>A0A518DZQ8_9BACT</name>
<keyword evidence="2" id="KW-1185">Reference proteome</keyword>
<dbReference type="AlphaFoldDB" id="A0A518DZQ8"/>
<sequence length="111" mass="12154">MLEREEWEIIARARSVNRRDPQAAFAVLERASARLGIDPPLPLPPESPAMAELWWPMIVGYHMFTGVLEDSPNSISHHLVSEHGPPCSACGKPLRTPRAKMCAACGVSVSP</sequence>
<proteinExistence type="predicted"/>
<dbReference type="KEGG" id="lcre:Pla8534_51760"/>
<dbReference type="Proteomes" id="UP000317648">
    <property type="component" value="Chromosome"/>
</dbReference>
<evidence type="ECO:0000313" key="2">
    <source>
        <dbReference type="Proteomes" id="UP000317648"/>
    </source>
</evidence>
<gene>
    <name evidence="1" type="ORF">Pla8534_51760</name>
</gene>
<organism evidence="1 2">
    <name type="scientific">Lignipirellula cremea</name>
    <dbReference type="NCBI Taxonomy" id="2528010"/>
    <lineage>
        <taxon>Bacteria</taxon>
        <taxon>Pseudomonadati</taxon>
        <taxon>Planctomycetota</taxon>
        <taxon>Planctomycetia</taxon>
        <taxon>Pirellulales</taxon>
        <taxon>Pirellulaceae</taxon>
        <taxon>Lignipirellula</taxon>
    </lineage>
</organism>